<keyword evidence="2 6" id="KW-0645">Protease</keyword>
<dbReference type="InterPro" id="IPR022684">
    <property type="entry name" value="Calpain_cysteine_protease"/>
</dbReference>
<dbReference type="PROSITE" id="PS50203">
    <property type="entry name" value="CALPAIN_CAT"/>
    <property type="match status" value="1"/>
</dbReference>
<sequence length="693" mass="78300">MALFNLFKHTDTASPDQVTYKQRADKAGLLVTSELEKALEECKAKVNRIAQECRTKNRRFRDHEFDLENDAHRCLHGLSTNMSFFPSDVRRVTQIFEKPQFFVNGASSNDIVQGAIEDCWFVSALATMSTCGGLIEKFCVARDEQIGVYGFIFFRDASWVTVIIDDFLFTNIPKFEELSPSEKQLYHNDKERYNQSARKDGKGLYFAKSATQGETWVPLIEKAYAKLHGCYAALTGGEECEAIEDLTGGVSVSIPTNDIFDTDKFWRDELLKANVDRLFGCAYQTLDGRRSGNYNVEVSGLIGGHSYSVLKAVEHKGKRFVIVRNPWGRSEWTGPWSDGSKEWTKEWLDALPELGHVFGNDGQFVMEYKDFLECWDQIDRTLLFDSSWIMSSQWLHVTARPLPCAWTYGDVSFTIIIPKTSPAVIVLSQLDDRFFDEISGRCDWSFDFVLYKKGEKNYIAQSSMSRLYARSVNLEVGSLEAGEYVVHVRLDRRGYYQTIAANADPRTLSRVLTERAKSQSIASNFNAEAEASNLPMPLEDLAGQDLSELEKKALAKQEEEAKRRDNPAQDRRKEETRTTVHHGDGSVTTTTVTQEITVVTTPAPFASGGKVETQEETVIASAEAAETEKVKDSKEEEQKEEEEETPKRDIFPVSESDSVFLGLKVYTHRSEKPVVINGQLRHEIEVSASLALN</sequence>
<proteinExistence type="inferred from homology"/>
<gene>
    <name evidence="10" type="ORF">VNI00_012422</name>
</gene>
<dbReference type="GO" id="GO:0004198">
    <property type="term" value="F:calcium-dependent cysteine-type endopeptidase activity"/>
    <property type="evidence" value="ECO:0007669"/>
    <property type="project" value="InterPro"/>
</dbReference>
<feature type="active site" evidence="5 6">
    <location>
        <position position="325"/>
    </location>
</feature>
<dbReference type="AlphaFoldDB" id="A0AAW0C615"/>
<reference evidence="10 11" key="1">
    <citation type="submission" date="2024-01" db="EMBL/GenBank/DDBJ databases">
        <title>A draft genome for a cacao thread blight-causing isolate of Paramarasmius palmivorus.</title>
        <authorList>
            <person name="Baruah I.K."/>
            <person name="Bukari Y."/>
            <person name="Amoako-Attah I."/>
            <person name="Meinhardt L.W."/>
            <person name="Bailey B.A."/>
            <person name="Cohen S.P."/>
        </authorList>
    </citation>
    <scope>NUCLEOTIDE SEQUENCE [LARGE SCALE GENOMIC DNA]</scope>
    <source>
        <strain evidence="10 11">GH-12</strain>
    </source>
</reference>
<feature type="active site" evidence="5 6">
    <location>
        <position position="119"/>
    </location>
</feature>
<keyword evidence="3 6" id="KW-0378">Hydrolase</keyword>
<evidence type="ECO:0000256" key="6">
    <source>
        <dbReference type="PROSITE-ProRule" id="PRU00239"/>
    </source>
</evidence>
<evidence type="ECO:0000313" key="11">
    <source>
        <dbReference type="Proteomes" id="UP001383192"/>
    </source>
</evidence>
<protein>
    <recommendedName>
        <fullName evidence="9">Calpain catalytic domain-containing protein</fullName>
    </recommendedName>
</protein>
<dbReference type="CDD" id="cd00044">
    <property type="entry name" value="CysPc"/>
    <property type="match status" value="1"/>
</dbReference>
<feature type="compositionally biased region" description="Low complexity" evidence="8">
    <location>
        <begin position="585"/>
        <end position="601"/>
    </location>
</feature>
<name>A0AAW0C615_9AGAR</name>
<evidence type="ECO:0000256" key="2">
    <source>
        <dbReference type="ARBA" id="ARBA00022670"/>
    </source>
</evidence>
<dbReference type="PRINTS" id="PR00704">
    <property type="entry name" value="CALPAIN"/>
</dbReference>
<dbReference type="SMART" id="SM00230">
    <property type="entry name" value="CysPc"/>
    <property type="match status" value="1"/>
</dbReference>
<evidence type="ECO:0000256" key="8">
    <source>
        <dbReference type="SAM" id="MobiDB-lite"/>
    </source>
</evidence>
<feature type="region of interest" description="Disordered" evidence="8">
    <location>
        <begin position="554"/>
        <end position="651"/>
    </location>
</feature>
<dbReference type="Gene3D" id="3.90.70.10">
    <property type="entry name" value="Cysteine proteinases"/>
    <property type="match status" value="1"/>
</dbReference>
<dbReference type="Pfam" id="PF00648">
    <property type="entry name" value="Peptidase_C2"/>
    <property type="match status" value="1"/>
</dbReference>
<evidence type="ECO:0000256" key="4">
    <source>
        <dbReference type="ARBA" id="ARBA00022807"/>
    </source>
</evidence>
<evidence type="ECO:0000313" key="10">
    <source>
        <dbReference type="EMBL" id="KAK7033992.1"/>
    </source>
</evidence>
<keyword evidence="11" id="KW-1185">Reference proteome</keyword>
<dbReference type="EMBL" id="JAYKXP010000058">
    <property type="protein sequence ID" value="KAK7033992.1"/>
    <property type="molecule type" value="Genomic_DNA"/>
</dbReference>
<dbReference type="PANTHER" id="PTHR10183:SF379">
    <property type="entry name" value="CALPAIN-5"/>
    <property type="match status" value="1"/>
</dbReference>
<evidence type="ECO:0000256" key="7">
    <source>
        <dbReference type="SAM" id="Coils"/>
    </source>
</evidence>
<dbReference type="InterPro" id="IPR001300">
    <property type="entry name" value="Peptidase_C2_calpain_cat"/>
</dbReference>
<feature type="active site" evidence="5 6">
    <location>
        <position position="305"/>
    </location>
</feature>
<dbReference type="PANTHER" id="PTHR10183">
    <property type="entry name" value="CALPAIN"/>
    <property type="match status" value="1"/>
</dbReference>
<comment type="caution">
    <text evidence="10">The sequence shown here is derived from an EMBL/GenBank/DDBJ whole genome shotgun (WGS) entry which is preliminary data.</text>
</comment>
<dbReference type="InterPro" id="IPR038765">
    <property type="entry name" value="Papain-like_cys_pep_sf"/>
</dbReference>
<keyword evidence="4 6" id="KW-0788">Thiol protease</keyword>
<feature type="compositionally biased region" description="Basic and acidic residues" evidence="8">
    <location>
        <begin position="626"/>
        <end position="637"/>
    </location>
</feature>
<accession>A0AAW0C615</accession>
<dbReference type="SUPFAM" id="SSF54001">
    <property type="entry name" value="Cysteine proteinases"/>
    <property type="match status" value="1"/>
</dbReference>
<keyword evidence="7" id="KW-0175">Coiled coil</keyword>
<comment type="similarity">
    <text evidence="1">Belongs to the peptidase C2 family.</text>
</comment>
<evidence type="ECO:0000256" key="5">
    <source>
        <dbReference type="PIRSR" id="PIRSR622684-1"/>
    </source>
</evidence>
<dbReference type="Proteomes" id="UP001383192">
    <property type="component" value="Unassembled WGS sequence"/>
</dbReference>
<evidence type="ECO:0000256" key="3">
    <source>
        <dbReference type="ARBA" id="ARBA00022801"/>
    </source>
</evidence>
<feature type="compositionally biased region" description="Basic and acidic residues" evidence="8">
    <location>
        <begin position="554"/>
        <end position="584"/>
    </location>
</feature>
<evidence type="ECO:0000256" key="1">
    <source>
        <dbReference type="ARBA" id="ARBA00007623"/>
    </source>
</evidence>
<feature type="domain" description="Calpain catalytic" evidence="9">
    <location>
        <begin position="59"/>
        <end position="384"/>
    </location>
</feature>
<dbReference type="GO" id="GO:0006508">
    <property type="term" value="P:proteolysis"/>
    <property type="evidence" value="ECO:0007669"/>
    <property type="project" value="UniProtKB-KW"/>
</dbReference>
<feature type="coiled-coil region" evidence="7">
    <location>
        <begin position="32"/>
        <end position="59"/>
    </location>
</feature>
<organism evidence="10 11">
    <name type="scientific">Paramarasmius palmivorus</name>
    <dbReference type="NCBI Taxonomy" id="297713"/>
    <lineage>
        <taxon>Eukaryota</taxon>
        <taxon>Fungi</taxon>
        <taxon>Dikarya</taxon>
        <taxon>Basidiomycota</taxon>
        <taxon>Agaricomycotina</taxon>
        <taxon>Agaricomycetes</taxon>
        <taxon>Agaricomycetidae</taxon>
        <taxon>Agaricales</taxon>
        <taxon>Marasmiineae</taxon>
        <taxon>Marasmiaceae</taxon>
        <taxon>Paramarasmius</taxon>
    </lineage>
</organism>
<evidence type="ECO:0000259" key="9">
    <source>
        <dbReference type="PROSITE" id="PS50203"/>
    </source>
</evidence>